<dbReference type="GO" id="GO:0009361">
    <property type="term" value="C:succinate-CoA ligase complex (ADP-forming)"/>
    <property type="evidence" value="ECO:0007669"/>
    <property type="project" value="TreeGrafter"/>
</dbReference>
<dbReference type="EMBL" id="CP030759">
    <property type="protein sequence ID" value="AXA37154.1"/>
    <property type="molecule type" value="Genomic_DNA"/>
</dbReference>
<protein>
    <submittedName>
        <fullName evidence="4">Oxidoreductase subunit</fullName>
    </submittedName>
</protein>
<feature type="domain" description="CoA-binding" evidence="3">
    <location>
        <begin position="211"/>
        <end position="301"/>
    </location>
</feature>
<dbReference type="Pfam" id="PF00549">
    <property type="entry name" value="Ligase_CoA"/>
    <property type="match status" value="1"/>
</dbReference>
<evidence type="ECO:0000313" key="4">
    <source>
        <dbReference type="EMBL" id="AXA37154.1"/>
    </source>
</evidence>
<dbReference type="GO" id="GO:0004775">
    <property type="term" value="F:succinate-CoA ligase (ADP-forming) activity"/>
    <property type="evidence" value="ECO:0007669"/>
    <property type="project" value="TreeGrafter"/>
</dbReference>
<dbReference type="SUPFAM" id="SSF52210">
    <property type="entry name" value="Succinyl-CoA synthetase domains"/>
    <property type="match status" value="2"/>
</dbReference>
<dbReference type="Gene3D" id="3.40.50.261">
    <property type="entry name" value="Succinyl-CoA synthetase domains"/>
    <property type="match status" value="2"/>
</dbReference>
<dbReference type="PANTHER" id="PTHR11117:SF24">
    <property type="entry name" value="PROTEIN FDRA"/>
    <property type="match status" value="1"/>
</dbReference>
<dbReference type="Proteomes" id="UP000262583">
    <property type="component" value="Chromosome"/>
</dbReference>
<evidence type="ECO:0000256" key="1">
    <source>
        <dbReference type="SAM" id="MobiDB-lite"/>
    </source>
</evidence>
<name>A0A2Z4Y7E5_SUMC1</name>
<reference evidence="4 5" key="1">
    <citation type="submission" date="2018-05" db="EMBL/GenBank/DDBJ databases">
        <title>A metagenomic window into the 2 km-deep terrestrial subsurface aquifer revealed taxonomically and functionally diverse microbial community comprising novel uncultured bacterial lineages.</title>
        <authorList>
            <person name="Kadnikov V.V."/>
            <person name="Mardanov A.V."/>
            <person name="Beletsky A.V."/>
            <person name="Banks D."/>
            <person name="Pimenov N.V."/>
            <person name="Frank Y.A."/>
            <person name="Karnachuk O.V."/>
            <person name="Ravin N.V."/>
        </authorList>
    </citation>
    <scope>NUCLEOTIDE SEQUENCE [LARGE SCALE GENOMIC DNA]</scope>
    <source>
        <strain evidence="4">BY</strain>
    </source>
</reference>
<dbReference type="Pfam" id="PF02629">
    <property type="entry name" value="CoA_binding"/>
    <property type="match status" value="1"/>
</dbReference>
<dbReference type="GO" id="GO:0004776">
    <property type="term" value="F:succinate-CoA ligase (GDP-forming) activity"/>
    <property type="evidence" value="ECO:0007669"/>
    <property type="project" value="TreeGrafter"/>
</dbReference>
<dbReference type="InterPro" id="IPR003781">
    <property type="entry name" value="CoA-bd"/>
</dbReference>
<dbReference type="InterPro" id="IPR005811">
    <property type="entry name" value="SUCC_ACL_C"/>
</dbReference>
<dbReference type="GO" id="GO:0005829">
    <property type="term" value="C:cytosol"/>
    <property type="evidence" value="ECO:0007669"/>
    <property type="project" value="TreeGrafter"/>
</dbReference>
<dbReference type="PANTHER" id="PTHR11117">
    <property type="entry name" value="SUCCINYL-COA LIGASE SUBUNIT ALPHA"/>
    <property type="match status" value="1"/>
</dbReference>
<feature type="region of interest" description="Disordered" evidence="1">
    <location>
        <begin position="1"/>
        <end position="25"/>
    </location>
</feature>
<accession>A0A2Z4Y7E5</accession>
<dbReference type="AlphaFoldDB" id="A0A2Z4Y7E5"/>
<gene>
    <name evidence="4" type="ORF">BRCON_2384</name>
</gene>
<feature type="domain" description="ATP-citrate synthase/succinyl-CoA ligase C-terminal" evidence="2">
    <location>
        <begin position="367"/>
        <end position="528"/>
    </location>
</feature>
<organism evidence="4 5">
    <name type="scientific">Sumerlaea chitinivorans</name>
    <dbReference type="NCBI Taxonomy" id="2250252"/>
    <lineage>
        <taxon>Bacteria</taxon>
        <taxon>Candidatus Sumerlaeota</taxon>
        <taxon>Candidatus Sumerlaeia</taxon>
        <taxon>Candidatus Sumerlaeales</taxon>
        <taxon>Candidatus Sumerlaeaceae</taxon>
        <taxon>Candidatus Sumerlaea</taxon>
    </lineage>
</organism>
<sequence>MKETSGKPVAPQWDQSAAPAASRGQVRVRRGEYFDSVLLMRISRSLKQLEGVEDAVVAMGTPQNKALLAEQGFAGPDLDSATPNDLIIAVRGAEIPDAIIDQEIRNIVQPEPEGTRSRPRPRSLAAALCEMPDANMAVISVPGLYAAREARQALRRGLHVMLFSDNVSVADEIALKREALERGLLLMGPDCGTAIINGMPLGFANAVRRGPIGIVGAAGTGIQEVSSCIHRLGGGISQAIGTGGRDLSDEVGAATMRVGIAALSADPSTQVLVVISKTPSPVVASNVIQALADASKPAVVHFVGYDPAQAGKLPPNVRFADSLAGTAELACQLAGIAVAGPTESWPAQALARSLAERLSPDACLRGLFCGGTTGQEALAILSRAGIAVRSNLHKHGELRIVGTEVVSGHVLLDLGADEFTVGRPHPMIEPVLRNERLREEMQDPSVGILLFDCVLGYSAHPDPAGLLAEAVLEAKETAARRGREVIAIASVTGTDEDPQPAVFQKRELEQAGITVAPDNRHAAQLAAMVLKNLAARA</sequence>
<evidence type="ECO:0000259" key="2">
    <source>
        <dbReference type="Pfam" id="PF00549"/>
    </source>
</evidence>
<evidence type="ECO:0000259" key="3">
    <source>
        <dbReference type="Pfam" id="PF02629"/>
    </source>
</evidence>
<evidence type="ECO:0000313" key="5">
    <source>
        <dbReference type="Proteomes" id="UP000262583"/>
    </source>
</evidence>
<dbReference type="InterPro" id="IPR016102">
    <property type="entry name" value="Succinyl-CoA_synth-like"/>
</dbReference>
<dbReference type="GO" id="GO:0006099">
    <property type="term" value="P:tricarboxylic acid cycle"/>
    <property type="evidence" value="ECO:0007669"/>
    <property type="project" value="TreeGrafter"/>
</dbReference>
<dbReference type="NCBIfam" id="NF004760">
    <property type="entry name" value="PRK06091.1"/>
    <property type="match status" value="1"/>
</dbReference>
<dbReference type="Gene3D" id="3.40.50.720">
    <property type="entry name" value="NAD(P)-binding Rossmann-like Domain"/>
    <property type="match status" value="1"/>
</dbReference>
<proteinExistence type="predicted"/>
<dbReference type="KEGG" id="schv:BRCON_2384"/>